<dbReference type="GO" id="GO:0005506">
    <property type="term" value="F:iron ion binding"/>
    <property type="evidence" value="ECO:0007669"/>
    <property type="project" value="UniProtKB-UniRule"/>
</dbReference>
<evidence type="ECO:0000256" key="3">
    <source>
        <dbReference type="ARBA" id="ARBA00022723"/>
    </source>
</evidence>
<organism evidence="10 11">
    <name type="scientific">Kolteria novifilia</name>
    <dbReference type="NCBI Taxonomy" id="2527975"/>
    <lineage>
        <taxon>Bacteria</taxon>
        <taxon>Pseudomonadati</taxon>
        <taxon>Planctomycetota</taxon>
        <taxon>Planctomycetia</taxon>
        <taxon>Kolteriales</taxon>
        <taxon>Kolteriaceae</taxon>
        <taxon>Kolteria</taxon>
    </lineage>
</organism>
<dbReference type="NCBIfam" id="TIGR03699">
    <property type="entry name" value="menaquin_MqnC"/>
    <property type="match status" value="1"/>
</dbReference>
<feature type="binding site" evidence="8">
    <location>
        <position position="178"/>
    </location>
    <ligand>
        <name>S-adenosyl-L-methionine</name>
        <dbReference type="ChEBI" id="CHEBI:59789"/>
    </ligand>
</feature>
<keyword evidence="10" id="KW-0808">Transferase</keyword>
<dbReference type="InterPro" id="IPR007197">
    <property type="entry name" value="rSAM"/>
</dbReference>
<dbReference type="GO" id="GO:0044689">
    <property type="term" value="F:7,8-didemethyl-8-hydroxy-5-deazariboflavin synthase activity"/>
    <property type="evidence" value="ECO:0007669"/>
    <property type="project" value="TreeGrafter"/>
</dbReference>
<protein>
    <recommendedName>
        <fullName evidence="6">Cyclic dehypoxanthine futalosine synthase</fullName>
        <shortName evidence="6">Cyclic DHFL synthase</shortName>
        <ecNumber evidence="6">1.21.98.1</ecNumber>
    </recommendedName>
    <alternativeName>
        <fullName evidence="6">Dehypoxanthine futalosine cyclase</fullName>
        <shortName evidence="6">DHFL cyclase</shortName>
    </alternativeName>
    <alternativeName>
        <fullName evidence="6">Menaquinone biosynthetic enzyme MqnC</fullName>
    </alternativeName>
</protein>
<evidence type="ECO:0000259" key="9">
    <source>
        <dbReference type="PROSITE" id="PS51918"/>
    </source>
</evidence>
<dbReference type="InterPro" id="IPR058240">
    <property type="entry name" value="rSAM_sf"/>
</dbReference>
<keyword evidence="6" id="KW-0474">Menaquinone biosynthesis</keyword>
<dbReference type="UniPathway" id="UPA00079"/>
<dbReference type="OrthoDB" id="9802027at2"/>
<evidence type="ECO:0000256" key="2">
    <source>
        <dbReference type="ARBA" id="ARBA00022691"/>
    </source>
</evidence>
<evidence type="ECO:0000313" key="10">
    <source>
        <dbReference type="EMBL" id="QDU59635.1"/>
    </source>
</evidence>
<dbReference type="SUPFAM" id="SSF102114">
    <property type="entry name" value="Radical SAM enzymes"/>
    <property type="match status" value="1"/>
</dbReference>
<dbReference type="KEGG" id="knv:Pan216_04660"/>
<dbReference type="SFLD" id="SFLDF00342">
    <property type="entry name" value="cyclic_dehypoxanthine_futalosi"/>
    <property type="match status" value="1"/>
</dbReference>
<evidence type="ECO:0000256" key="4">
    <source>
        <dbReference type="ARBA" id="ARBA00023004"/>
    </source>
</evidence>
<evidence type="ECO:0000256" key="7">
    <source>
        <dbReference type="PIRSR" id="PIRSR004762-1"/>
    </source>
</evidence>
<dbReference type="EMBL" id="CP036279">
    <property type="protein sequence ID" value="QDU59635.1"/>
    <property type="molecule type" value="Genomic_DNA"/>
</dbReference>
<dbReference type="PANTHER" id="PTHR43076:SF1">
    <property type="entry name" value="LIPOYL SYNTHASE 2"/>
    <property type="match status" value="1"/>
</dbReference>
<evidence type="ECO:0000256" key="5">
    <source>
        <dbReference type="ARBA" id="ARBA00023014"/>
    </source>
</evidence>
<feature type="binding site" evidence="8">
    <location>
        <position position="312"/>
    </location>
    <ligand>
        <name>(3R)-3-methyl-D-ornithine</name>
        <dbReference type="ChEBI" id="CHEBI:64642"/>
    </ligand>
</feature>
<dbReference type="HAMAP" id="MF_00992">
    <property type="entry name" value="MqnC"/>
    <property type="match status" value="1"/>
</dbReference>
<dbReference type="GO" id="GO:0046992">
    <property type="term" value="F:oxidoreductase activity, acting on X-H and Y-H to form an X-Y bond"/>
    <property type="evidence" value="ECO:0007669"/>
    <property type="project" value="UniProtKB-UniRule"/>
</dbReference>
<dbReference type="InterPro" id="IPR022431">
    <property type="entry name" value="Cyclic_DHFL_synthase_mqnC"/>
</dbReference>
<feature type="binding site" evidence="8">
    <location>
        <position position="142"/>
    </location>
    <ligand>
        <name>(3R)-3-methyl-D-ornithine</name>
        <dbReference type="ChEBI" id="CHEBI:64642"/>
    </ligand>
</feature>
<dbReference type="SFLD" id="SFLDF00343">
    <property type="entry name" value="aminofutalosine_synthase_(mqnE"/>
    <property type="match status" value="1"/>
</dbReference>
<evidence type="ECO:0000313" key="11">
    <source>
        <dbReference type="Proteomes" id="UP000317093"/>
    </source>
</evidence>
<comment type="cofactor">
    <cofactor evidence="6 7">
        <name>[4Fe-4S] cluster</name>
        <dbReference type="ChEBI" id="CHEBI:49883"/>
    </cofactor>
    <text evidence="6 7">Binds 1 [4Fe-4S] cluster. The cluster is coordinated with 3 cysteines and an exchangeable S-adenosyl-L-methionine.</text>
</comment>
<keyword evidence="4 6" id="KW-0408">Iron</keyword>
<feature type="binding site" evidence="6 7">
    <location>
        <position position="66"/>
    </location>
    <ligand>
        <name>[4Fe-4S] cluster</name>
        <dbReference type="ChEBI" id="CHEBI:49883"/>
        <note>4Fe-4S-S-AdoMet</note>
    </ligand>
</feature>
<feature type="binding site" evidence="6 7">
    <location>
        <position position="70"/>
    </location>
    <ligand>
        <name>[4Fe-4S] cluster</name>
        <dbReference type="ChEBI" id="CHEBI:49883"/>
        <note>4Fe-4S-S-AdoMet</note>
    </ligand>
</feature>
<dbReference type="RefSeq" id="WP_145254215.1">
    <property type="nucleotide sequence ID" value="NZ_CP036279.1"/>
</dbReference>
<comment type="pathway">
    <text evidence="6">Quinol/quinone metabolism; menaquinone biosynthesis.</text>
</comment>
<keyword evidence="1 6" id="KW-0004">4Fe-4S</keyword>
<comment type="similarity">
    <text evidence="6">Belongs to the radical SAM superfamily. MqnC family.</text>
</comment>
<dbReference type="PIRSF" id="PIRSF004762">
    <property type="entry name" value="CHP00423"/>
    <property type="match status" value="1"/>
</dbReference>
<feature type="binding site" evidence="8">
    <location>
        <position position="290"/>
    </location>
    <ligand>
        <name>(3R)-3-methyl-D-ornithine</name>
        <dbReference type="ChEBI" id="CHEBI:64642"/>
    </ligand>
</feature>
<dbReference type="GO" id="GO:0009234">
    <property type="term" value="P:menaquinone biosynthetic process"/>
    <property type="evidence" value="ECO:0007669"/>
    <property type="project" value="UniProtKB-UniRule"/>
</dbReference>
<dbReference type="GO" id="GO:0016765">
    <property type="term" value="F:transferase activity, transferring alkyl or aryl (other than methyl) groups"/>
    <property type="evidence" value="ECO:0007669"/>
    <property type="project" value="InterPro"/>
</dbReference>
<reference evidence="10 11" key="1">
    <citation type="submission" date="2019-02" db="EMBL/GenBank/DDBJ databases">
        <title>Deep-cultivation of Planctomycetes and their phenomic and genomic characterization uncovers novel biology.</title>
        <authorList>
            <person name="Wiegand S."/>
            <person name="Jogler M."/>
            <person name="Boedeker C."/>
            <person name="Pinto D."/>
            <person name="Vollmers J."/>
            <person name="Rivas-Marin E."/>
            <person name="Kohn T."/>
            <person name="Peeters S.H."/>
            <person name="Heuer A."/>
            <person name="Rast P."/>
            <person name="Oberbeckmann S."/>
            <person name="Bunk B."/>
            <person name="Jeske O."/>
            <person name="Meyerdierks A."/>
            <person name="Storesund J.E."/>
            <person name="Kallscheuer N."/>
            <person name="Luecker S."/>
            <person name="Lage O.M."/>
            <person name="Pohl T."/>
            <person name="Merkel B.J."/>
            <person name="Hornburger P."/>
            <person name="Mueller R.-W."/>
            <person name="Bruemmer F."/>
            <person name="Labrenz M."/>
            <person name="Spormann A.M."/>
            <person name="Op den Camp H."/>
            <person name="Overmann J."/>
            <person name="Amann R."/>
            <person name="Jetten M.S.M."/>
            <person name="Mascher T."/>
            <person name="Medema M.H."/>
            <person name="Devos D.P."/>
            <person name="Kaster A.-K."/>
            <person name="Ovreas L."/>
            <person name="Rohde M."/>
            <person name="Galperin M.Y."/>
            <person name="Jogler C."/>
        </authorList>
    </citation>
    <scope>NUCLEOTIDE SEQUENCE [LARGE SCALE GENOMIC DNA]</scope>
    <source>
        <strain evidence="10 11">Pan216</strain>
    </source>
</reference>
<dbReference type="InterPro" id="IPR020050">
    <property type="entry name" value="FO_synthase_su2"/>
</dbReference>
<dbReference type="Proteomes" id="UP000317093">
    <property type="component" value="Chromosome"/>
</dbReference>
<keyword evidence="5 6" id="KW-0411">Iron-sulfur</keyword>
<feature type="binding site" evidence="8">
    <location>
        <position position="72"/>
    </location>
    <ligand>
        <name>S-adenosyl-L-methionine</name>
        <dbReference type="ChEBI" id="CHEBI:59789"/>
    </ligand>
</feature>
<keyword evidence="3 6" id="KW-0479">Metal-binding</keyword>
<evidence type="ECO:0000256" key="8">
    <source>
        <dbReference type="PIRSR" id="PIRSR004762-2"/>
    </source>
</evidence>
<dbReference type="Pfam" id="PF19288">
    <property type="entry name" value="CofH_C"/>
    <property type="match status" value="1"/>
</dbReference>
<dbReference type="AlphaFoldDB" id="A0A518AY35"/>
<keyword evidence="6" id="KW-0560">Oxidoreductase</keyword>
<dbReference type="InterPro" id="IPR034405">
    <property type="entry name" value="F420"/>
</dbReference>
<dbReference type="PANTHER" id="PTHR43076">
    <property type="entry name" value="FO SYNTHASE (COFH)"/>
    <property type="match status" value="1"/>
</dbReference>
<dbReference type="Gene3D" id="3.20.20.70">
    <property type="entry name" value="Aldolase class I"/>
    <property type="match status" value="1"/>
</dbReference>
<name>A0A518AY35_9BACT</name>
<evidence type="ECO:0000256" key="6">
    <source>
        <dbReference type="HAMAP-Rule" id="MF_00992"/>
    </source>
</evidence>
<comment type="catalytic activity">
    <reaction evidence="6">
        <text>dehypoxanthine futalosine + S-adenosyl-L-methionine = cyclic dehypoxanthinylfutalosinate + 5'-deoxyadenosine + L-methionine + H(+)</text>
        <dbReference type="Rhea" id="RHEA:33083"/>
        <dbReference type="ChEBI" id="CHEBI:15378"/>
        <dbReference type="ChEBI" id="CHEBI:17319"/>
        <dbReference type="ChEBI" id="CHEBI:57844"/>
        <dbReference type="ChEBI" id="CHEBI:58864"/>
        <dbReference type="ChEBI" id="CHEBI:59789"/>
        <dbReference type="ChEBI" id="CHEBI:64270"/>
        <dbReference type="EC" id="1.21.98.1"/>
    </reaction>
</comment>
<dbReference type="NCBIfam" id="TIGR00423">
    <property type="entry name" value="CofH family radical SAM protein"/>
    <property type="match status" value="1"/>
</dbReference>
<dbReference type="EC" id="1.21.98.1" evidence="6"/>
<comment type="function">
    <text evidence="6">Radical SAM enzyme that catalyzes the cyclization of dehypoxanthine futalosine (DHFL) into cyclic dehypoxanthine futalosine (CDHFL), a step in the biosynthesis of menaquinone (MK, vitamin K2).</text>
</comment>
<dbReference type="SFLD" id="SFLDS00029">
    <property type="entry name" value="Radical_SAM"/>
    <property type="match status" value="2"/>
</dbReference>
<dbReference type="InterPro" id="IPR045567">
    <property type="entry name" value="CofH/MnqC-like_C"/>
</dbReference>
<sequence>MSSKVNQLLRKAVEGQRLTSGEGLFLLEEADVLSLGRAAREVSLRRHPEGYRTYNIDRNINYSNVCAAVCDFCAFYRKKNDEDAYVLDRETLYQKFDELIAIGGEQVLMQGGLHPDLKLEWYEDLLRDLKTRYPSVNLHAFSPPEIWFFHKLNKIPLRDVLVRLKEAGLGSIPGGGGEILVDRVRSEITRGKCMTDEWLEVMRVAHQIGLRSTATMMFGHIETLAERIEHLDRVRQLQDETGGFTAFICWTFQPEHTDMADVPPVGPFEYLKTQAVSRIYLDNVENVQSSWVTQGQKIGQLGLLFGANDMGSLMLEENVVSAAGTTHQLTLDQIRSSIAELGYTPRQRNVFYELVPEEEEVVLKEPPSNALPIVG</sequence>
<dbReference type="Pfam" id="PF04055">
    <property type="entry name" value="Radical_SAM"/>
    <property type="match status" value="1"/>
</dbReference>
<dbReference type="PROSITE" id="PS51918">
    <property type="entry name" value="RADICAL_SAM"/>
    <property type="match status" value="1"/>
</dbReference>
<evidence type="ECO:0000256" key="1">
    <source>
        <dbReference type="ARBA" id="ARBA00022485"/>
    </source>
</evidence>
<keyword evidence="11" id="KW-1185">Reference proteome</keyword>
<accession>A0A518AY35</accession>
<feature type="domain" description="Radical SAM core" evidence="9">
    <location>
        <begin position="52"/>
        <end position="282"/>
    </location>
</feature>
<dbReference type="GO" id="GO:0051539">
    <property type="term" value="F:4 iron, 4 sulfur cluster binding"/>
    <property type="evidence" value="ECO:0007669"/>
    <property type="project" value="UniProtKB-KW"/>
</dbReference>
<proteinExistence type="inferred from homology"/>
<keyword evidence="2 6" id="KW-0949">S-adenosyl-L-methionine</keyword>
<gene>
    <name evidence="10" type="primary">mqnE_1</name>
    <name evidence="6" type="synonym">mqnC</name>
    <name evidence="10" type="ORF">Pan216_04660</name>
</gene>
<dbReference type="SFLD" id="SFLDG01389">
    <property type="entry name" value="menaquinone_synthsis_involved"/>
    <property type="match status" value="2"/>
</dbReference>
<dbReference type="InterPro" id="IPR013785">
    <property type="entry name" value="Aldolase_TIM"/>
</dbReference>
<feature type="binding site" evidence="6 7">
    <location>
        <position position="73"/>
    </location>
    <ligand>
        <name>[4Fe-4S] cluster</name>
        <dbReference type="ChEBI" id="CHEBI:49883"/>
        <note>4Fe-4S-S-AdoMet</note>
    </ligand>
</feature>
<dbReference type="SFLD" id="SFLDG01064">
    <property type="entry name" value="F420__menaquinone_cofactor_bio"/>
    <property type="match status" value="2"/>
</dbReference>